<dbReference type="AlphaFoldDB" id="A0A139AHH1"/>
<sequence length="360" mass="39687">MDSIINTDSKISFLSADGKTSLSGILSVPPTQHSSALKHPALLFIAGSGPIDADGTAVGSLTPTLHINIQKHLSMELTKHFRLVTLRFDKRGIKGSAQSSDHNLFYKAGITELVSDIVGAYNFLASQETVDKDRIVLVGHSEGCMLIPATNKALTSTAPSAPPIFAAAFLSGLGDSLVNSTAYQRRTLAEEIKTAHGLGAFIMRRVYGADPQANMEEKAQEQFKTFRESKDDYSSALFGFVKTPVKWWREHLDYQIPGKLQEDYAAIRFHVFGATGDYDIQVDPKTLDQDMHALMPLAPSIQVHRVPKVSHILRECDYPNTFQNMKAELPEQCKRPLSAEVVNLLGKWIEDVVVIKGKHE</sequence>
<protein>
    <recommendedName>
        <fullName evidence="3">Alpha/beta-hydrolase</fullName>
    </recommendedName>
</protein>
<dbReference type="GO" id="GO:0052689">
    <property type="term" value="F:carboxylic ester hydrolase activity"/>
    <property type="evidence" value="ECO:0007669"/>
    <property type="project" value="TreeGrafter"/>
</dbReference>
<name>A0A139AHH1_GONPJ</name>
<organism evidence="1 2">
    <name type="scientific">Gonapodya prolifera (strain JEL478)</name>
    <name type="common">Monoblepharis prolifera</name>
    <dbReference type="NCBI Taxonomy" id="1344416"/>
    <lineage>
        <taxon>Eukaryota</taxon>
        <taxon>Fungi</taxon>
        <taxon>Fungi incertae sedis</taxon>
        <taxon>Chytridiomycota</taxon>
        <taxon>Chytridiomycota incertae sedis</taxon>
        <taxon>Monoblepharidomycetes</taxon>
        <taxon>Monoblepharidales</taxon>
        <taxon>Gonapodyaceae</taxon>
        <taxon>Gonapodya</taxon>
    </lineage>
</organism>
<dbReference type="EMBL" id="KQ965754">
    <property type="protein sequence ID" value="KXS16271.1"/>
    <property type="molecule type" value="Genomic_DNA"/>
</dbReference>
<dbReference type="InterPro" id="IPR029058">
    <property type="entry name" value="AB_hydrolase_fold"/>
</dbReference>
<proteinExistence type="predicted"/>
<keyword evidence="2" id="KW-1185">Reference proteome</keyword>
<reference evidence="1 2" key="1">
    <citation type="journal article" date="2015" name="Genome Biol. Evol.">
        <title>Phylogenomic analyses indicate that early fungi evolved digesting cell walls of algal ancestors of land plants.</title>
        <authorList>
            <person name="Chang Y."/>
            <person name="Wang S."/>
            <person name="Sekimoto S."/>
            <person name="Aerts A.L."/>
            <person name="Choi C."/>
            <person name="Clum A."/>
            <person name="LaButti K.M."/>
            <person name="Lindquist E.A."/>
            <person name="Yee Ngan C."/>
            <person name="Ohm R.A."/>
            <person name="Salamov A.A."/>
            <person name="Grigoriev I.V."/>
            <person name="Spatafora J.W."/>
            <person name="Berbee M.L."/>
        </authorList>
    </citation>
    <scope>NUCLEOTIDE SEQUENCE [LARGE SCALE GENOMIC DNA]</scope>
    <source>
        <strain evidence="1 2">JEL478</strain>
    </source>
</reference>
<evidence type="ECO:0008006" key="3">
    <source>
        <dbReference type="Google" id="ProtNLM"/>
    </source>
</evidence>
<dbReference type="Gene3D" id="3.40.50.1820">
    <property type="entry name" value="alpha/beta hydrolase"/>
    <property type="match status" value="1"/>
</dbReference>
<evidence type="ECO:0000313" key="2">
    <source>
        <dbReference type="Proteomes" id="UP000070544"/>
    </source>
</evidence>
<dbReference type="Proteomes" id="UP000070544">
    <property type="component" value="Unassembled WGS sequence"/>
</dbReference>
<dbReference type="SUPFAM" id="SSF53474">
    <property type="entry name" value="alpha/beta-Hydrolases"/>
    <property type="match status" value="1"/>
</dbReference>
<accession>A0A139AHH1</accession>
<evidence type="ECO:0000313" key="1">
    <source>
        <dbReference type="EMBL" id="KXS16271.1"/>
    </source>
</evidence>
<gene>
    <name evidence="1" type="ORF">M427DRAFT_31430</name>
</gene>
<dbReference type="InterPro" id="IPR053145">
    <property type="entry name" value="AB_hydrolase_Est10"/>
</dbReference>
<dbReference type="PANTHER" id="PTHR43265">
    <property type="entry name" value="ESTERASE ESTD"/>
    <property type="match status" value="1"/>
</dbReference>
<dbReference type="PANTHER" id="PTHR43265:SF1">
    <property type="entry name" value="ESTERASE ESTD"/>
    <property type="match status" value="1"/>
</dbReference>
<dbReference type="OrthoDB" id="10249433at2759"/>